<dbReference type="KEGG" id="kst:KSMBR1_1880"/>
<accession>A0A2C9CER9</accession>
<feature type="compositionally biased region" description="Basic and acidic residues" evidence="1">
    <location>
        <begin position="271"/>
        <end position="280"/>
    </location>
</feature>
<feature type="compositionally biased region" description="Polar residues" evidence="1">
    <location>
        <begin position="91"/>
        <end position="108"/>
    </location>
</feature>
<dbReference type="PROSITE" id="PS51257">
    <property type="entry name" value="PROKAR_LIPOPROTEIN"/>
    <property type="match status" value="1"/>
</dbReference>
<sequence>MKIEWIKRITPCLPIIFIFGCSALQKQSIYDETRSQMLEKRMNDLSKSVTILVKDVNMIHNEIEILANSQDALMQKISSVEEGVACLSKSFPDSSDTSVGGSEHNQISGGRKEADVSYNDNAGHRRTSAPDGSIHDETIHAVVRNIAAGFWDALLENNLDTAKTFATMASGKNLTINKNIDDSSNHVTFGDIVADNDKATIETMLNTQKDGSQISIPLQTILVKEKNQWKVDADLTMMSVFGGAMGEVIEGIGEAVKNSGEGMGRSLAEGMSKELEDMANGKENMGQQGATPAP</sequence>
<evidence type="ECO:0000313" key="3">
    <source>
        <dbReference type="Proteomes" id="UP000221734"/>
    </source>
</evidence>
<feature type="region of interest" description="Disordered" evidence="1">
    <location>
        <begin position="260"/>
        <end position="294"/>
    </location>
</feature>
<feature type="region of interest" description="Disordered" evidence="1">
    <location>
        <begin position="91"/>
        <end position="132"/>
    </location>
</feature>
<dbReference type="EMBL" id="LT934425">
    <property type="protein sequence ID" value="SOH04379.1"/>
    <property type="molecule type" value="Genomic_DNA"/>
</dbReference>
<gene>
    <name evidence="2" type="ORF">KSMBR1_1880</name>
</gene>
<organism evidence="2 3">
    <name type="scientific">Kuenenia stuttgartiensis</name>
    <dbReference type="NCBI Taxonomy" id="174633"/>
    <lineage>
        <taxon>Bacteria</taxon>
        <taxon>Pseudomonadati</taxon>
        <taxon>Planctomycetota</taxon>
        <taxon>Candidatus Brocadiia</taxon>
        <taxon>Candidatus Brocadiales</taxon>
        <taxon>Candidatus Brocadiaceae</taxon>
        <taxon>Candidatus Kuenenia</taxon>
    </lineage>
</organism>
<reference evidence="3" key="1">
    <citation type="submission" date="2017-10" db="EMBL/GenBank/DDBJ databases">
        <authorList>
            <person name="Frank J."/>
        </authorList>
    </citation>
    <scope>NUCLEOTIDE SEQUENCE [LARGE SCALE GENOMIC DNA]</scope>
</reference>
<evidence type="ECO:0000313" key="2">
    <source>
        <dbReference type="EMBL" id="SOH04379.1"/>
    </source>
</evidence>
<dbReference type="Proteomes" id="UP000221734">
    <property type="component" value="Chromosome Kuenenia_stuttgartiensis_MBR1"/>
</dbReference>
<feature type="compositionally biased region" description="Polar residues" evidence="1">
    <location>
        <begin position="285"/>
        <end position="294"/>
    </location>
</feature>
<protein>
    <submittedName>
        <fullName evidence="2">Uncharacterized protein</fullName>
    </submittedName>
</protein>
<proteinExistence type="predicted"/>
<dbReference type="OrthoDB" id="270010at2"/>
<name>A0A2C9CER9_KUEST</name>
<dbReference type="RefSeq" id="WP_099325097.1">
    <property type="nucleotide sequence ID" value="NZ_LT934425.1"/>
</dbReference>
<dbReference type="AlphaFoldDB" id="A0A2C9CER9"/>
<keyword evidence="3" id="KW-1185">Reference proteome</keyword>
<evidence type="ECO:0000256" key="1">
    <source>
        <dbReference type="SAM" id="MobiDB-lite"/>
    </source>
</evidence>